<organism evidence="5 6">
    <name type="scientific">Deinococcus malanensis</name>
    <dbReference type="NCBI Taxonomy" id="1706855"/>
    <lineage>
        <taxon>Bacteria</taxon>
        <taxon>Thermotogati</taxon>
        <taxon>Deinococcota</taxon>
        <taxon>Deinococci</taxon>
        <taxon>Deinococcales</taxon>
        <taxon>Deinococcaceae</taxon>
        <taxon>Deinococcus</taxon>
    </lineage>
</organism>
<dbReference type="Gene3D" id="3.40.50.410">
    <property type="entry name" value="von Willebrand factor, type A domain"/>
    <property type="match status" value="1"/>
</dbReference>
<dbReference type="CDD" id="cd00198">
    <property type="entry name" value="vWFA"/>
    <property type="match status" value="1"/>
</dbReference>
<dbReference type="SUPFAM" id="SSF88723">
    <property type="entry name" value="PIN domain-like"/>
    <property type="match status" value="1"/>
</dbReference>
<keyword evidence="6" id="KW-1185">Reference proteome</keyword>
<dbReference type="SMART" id="SM00327">
    <property type="entry name" value="VWA"/>
    <property type="match status" value="1"/>
</dbReference>
<feature type="region of interest" description="Disordered" evidence="3">
    <location>
        <begin position="687"/>
        <end position="707"/>
    </location>
</feature>
<dbReference type="SUPFAM" id="SSF47807">
    <property type="entry name" value="5' to 3' exonuclease, C-terminal subdomain"/>
    <property type="match status" value="1"/>
</dbReference>
<proteinExistence type="predicted"/>
<dbReference type="SMART" id="SM00475">
    <property type="entry name" value="53EXOc"/>
    <property type="match status" value="1"/>
</dbReference>
<dbReference type="InterPro" id="IPR036279">
    <property type="entry name" value="5-3_exonuclease_C_sf"/>
</dbReference>
<keyword evidence="2" id="KW-0378">Hydrolase</keyword>
<dbReference type="InterPro" id="IPR002421">
    <property type="entry name" value="5-3_exonuclease"/>
</dbReference>
<dbReference type="Pfam" id="PF02739">
    <property type="entry name" value="5_3_exonuc_N"/>
    <property type="match status" value="1"/>
</dbReference>
<name>A0ABQ2F3K8_9DEIO</name>
<dbReference type="EMBL" id="BMPP01000046">
    <property type="protein sequence ID" value="GGK43839.1"/>
    <property type="molecule type" value="Genomic_DNA"/>
</dbReference>
<dbReference type="InterPro" id="IPR036465">
    <property type="entry name" value="vWFA_dom_sf"/>
</dbReference>
<evidence type="ECO:0000256" key="2">
    <source>
        <dbReference type="ARBA" id="ARBA00022801"/>
    </source>
</evidence>
<dbReference type="PROSITE" id="PS50234">
    <property type="entry name" value="VWFA"/>
    <property type="match status" value="1"/>
</dbReference>
<dbReference type="Pfam" id="PF00092">
    <property type="entry name" value="VWA"/>
    <property type="match status" value="1"/>
</dbReference>
<dbReference type="Pfam" id="PF01367">
    <property type="entry name" value="5_3_exonuc"/>
    <property type="match status" value="1"/>
</dbReference>
<dbReference type="InterPro" id="IPR029060">
    <property type="entry name" value="PIN-like_dom_sf"/>
</dbReference>
<dbReference type="Gene3D" id="3.40.50.1010">
    <property type="entry name" value="5'-nuclease"/>
    <property type="match status" value="1"/>
</dbReference>
<dbReference type="SUPFAM" id="SSF53300">
    <property type="entry name" value="vWA-like"/>
    <property type="match status" value="1"/>
</dbReference>
<dbReference type="PANTHER" id="PTHR42646">
    <property type="entry name" value="FLAP ENDONUCLEASE XNI"/>
    <property type="match status" value="1"/>
</dbReference>
<evidence type="ECO:0000256" key="3">
    <source>
        <dbReference type="SAM" id="MobiDB-lite"/>
    </source>
</evidence>
<dbReference type="InterPro" id="IPR038969">
    <property type="entry name" value="FEN"/>
</dbReference>
<dbReference type="RefSeq" id="WP_189012320.1">
    <property type="nucleotide sequence ID" value="NZ_BMPP01000046.1"/>
</dbReference>
<dbReference type="Gene3D" id="1.10.150.20">
    <property type="entry name" value="5' to 3' exonuclease, C-terminal subdomain"/>
    <property type="match status" value="1"/>
</dbReference>
<accession>A0ABQ2F3K8</accession>
<dbReference type="Proteomes" id="UP000647587">
    <property type="component" value="Unassembled WGS sequence"/>
</dbReference>
<evidence type="ECO:0000259" key="4">
    <source>
        <dbReference type="PROSITE" id="PS50234"/>
    </source>
</evidence>
<dbReference type="InterPro" id="IPR020045">
    <property type="entry name" value="DNA_polI_H3TH"/>
</dbReference>
<protein>
    <recommendedName>
        <fullName evidence="4">VWFA domain-containing protein</fullName>
    </recommendedName>
</protein>
<dbReference type="InterPro" id="IPR020046">
    <property type="entry name" value="5-3_exonucl_a-hlix_arch_N"/>
</dbReference>
<reference evidence="6" key="1">
    <citation type="journal article" date="2019" name="Int. J. Syst. Evol. Microbiol.">
        <title>The Global Catalogue of Microorganisms (GCM) 10K type strain sequencing project: providing services to taxonomists for standard genome sequencing and annotation.</title>
        <authorList>
            <consortium name="The Broad Institute Genomics Platform"/>
            <consortium name="The Broad Institute Genome Sequencing Center for Infectious Disease"/>
            <person name="Wu L."/>
            <person name="Ma J."/>
        </authorList>
    </citation>
    <scope>NUCLEOTIDE SEQUENCE [LARGE SCALE GENOMIC DNA]</scope>
    <source>
        <strain evidence="6">JCM 30331</strain>
    </source>
</reference>
<feature type="domain" description="VWFA" evidence="4">
    <location>
        <begin position="302"/>
        <end position="495"/>
    </location>
</feature>
<evidence type="ECO:0000256" key="1">
    <source>
        <dbReference type="ARBA" id="ARBA00022722"/>
    </source>
</evidence>
<dbReference type="PANTHER" id="PTHR42646:SF2">
    <property type="entry name" value="5'-3' EXONUCLEASE FAMILY PROTEIN"/>
    <property type="match status" value="1"/>
</dbReference>
<sequence length="707" mass="77771">MTTLIVDAQNLGYRTWFAVQDTTTSPYDAYIDVLRDVARMTGASRRIAAVERSRSFRYALLPGYKDGRTQRTSEQQAFLDALPKLARKAGFEVWHAHAHEADDVMATMAVASTGPVLIVTNDRDLYACVNDRIHVLVPDDDAPDGFRRIDEAAVLNSFGVRPPLIPLFRALAGDARDKISGVRQLGKVKALPILQAYSTLDEIYTHLPTLDPKLQRLFDSTPREHVELCLKVATLVTDAPIEEYTGDLSPAITVTAAPVAALNVHILAHRDHLVADTANQKLFVRLTLTPTAAARDARPDLSVAFLLDTSASMSDDVTDGDDDADQEPKTKMDLVIEAMQTIIADPGLTTRDRFALIRFDEEPVILTTFTPAQNHEVLSEAIDALDSEGPSTFMGAGMREATDLLLTEHGSRRLILLTDGQTVDEDDVNEETERLAQANIPVTTVGVGDDVNTDLLVHITDRTQGLPIDIVPDTHHPYPPAIRASELPAALLEELRRAANEVVTDVSLTARLVRDVQLERITRVHPTQTEVDCTRIPLALGNVDATHGATYLLEFTLPARPAARMRIAQLSCTYRVPGLRVSEQTSPMDIIVTYTPDQALSARVAPDVMQWVQQRNLEQLIASATRQASTDPAQAQRTLQLARNMTQHLNNGVMTVAVDRALQELHRTQSLSAGTSKTLRLGTKTQTIHAQDPDLPTEEEIRHHTGL</sequence>
<gene>
    <name evidence="5" type="ORF">GCM10008955_42010</name>
</gene>
<dbReference type="InterPro" id="IPR002035">
    <property type="entry name" value="VWF_A"/>
</dbReference>
<evidence type="ECO:0000313" key="6">
    <source>
        <dbReference type="Proteomes" id="UP000647587"/>
    </source>
</evidence>
<evidence type="ECO:0000313" key="5">
    <source>
        <dbReference type="EMBL" id="GGK43839.1"/>
    </source>
</evidence>
<keyword evidence="1" id="KW-0540">Nuclease</keyword>
<comment type="caution">
    <text evidence="5">The sequence shown here is derived from an EMBL/GenBank/DDBJ whole genome shotgun (WGS) entry which is preliminary data.</text>
</comment>